<dbReference type="EMBL" id="CCRF01000060">
    <property type="protein sequence ID" value="CEE01724.1"/>
    <property type="molecule type" value="Genomic_DNA"/>
</dbReference>
<dbReference type="GO" id="GO:0004478">
    <property type="term" value="F:methionine adenosyltransferase activity"/>
    <property type="evidence" value="ECO:0007669"/>
    <property type="project" value="InterPro"/>
</dbReference>
<keyword evidence="1" id="KW-0479">Metal-binding</keyword>
<protein>
    <submittedName>
        <fullName evidence="2">Uncharacterized protein</fullName>
    </submittedName>
</protein>
<sequence>MAEKFLFISESAIEGYQNQIPDAGRDSTFLQKPFIKAACEVFSPTSTTHASRENMTTAVQNTVQITCAAFIDKGYTNELCGIVEGTCKVHEQISNRAMEFDKVLTTLNDSGGCR</sequence>
<name>A0A090KSP6_9BACI</name>
<gene>
    <name evidence="2" type="ORF">BT1A1_1902</name>
</gene>
<dbReference type="InterPro" id="IPR022636">
    <property type="entry name" value="S-AdoMet_synthetase_sfam"/>
</dbReference>
<dbReference type="Proteomes" id="UP000040576">
    <property type="component" value="Unassembled WGS sequence"/>
</dbReference>
<evidence type="ECO:0000313" key="3">
    <source>
        <dbReference type="Proteomes" id="UP000040576"/>
    </source>
</evidence>
<dbReference type="GO" id="GO:0046872">
    <property type="term" value="F:metal ion binding"/>
    <property type="evidence" value="ECO:0007669"/>
    <property type="project" value="UniProtKB-KW"/>
</dbReference>
<dbReference type="PATRIC" id="fig|35841.6.peg.4153"/>
<dbReference type="RefSeq" id="WP_034770425.1">
    <property type="nucleotide sequence ID" value="NZ_CCRF01000060.1"/>
</dbReference>
<proteinExistence type="predicted"/>
<evidence type="ECO:0000256" key="1">
    <source>
        <dbReference type="ARBA" id="ARBA00022723"/>
    </source>
</evidence>
<dbReference type="AlphaFoldDB" id="A0A090KSP6"/>
<keyword evidence="3" id="KW-1185">Reference proteome</keyword>
<evidence type="ECO:0000313" key="2">
    <source>
        <dbReference type="EMBL" id="CEE01724.1"/>
    </source>
</evidence>
<organism evidence="2 3">
    <name type="scientific">Caldibacillus thermoamylovorans</name>
    <dbReference type="NCBI Taxonomy" id="35841"/>
    <lineage>
        <taxon>Bacteria</taxon>
        <taxon>Bacillati</taxon>
        <taxon>Bacillota</taxon>
        <taxon>Bacilli</taxon>
        <taxon>Bacillales</taxon>
        <taxon>Bacillaceae</taxon>
        <taxon>Caldibacillus</taxon>
    </lineage>
</organism>
<reference evidence="2 3" key="1">
    <citation type="submission" date="2014-07" db="EMBL/GenBank/DDBJ databases">
        <authorList>
            <person name="Wibberg Daniel"/>
        </authorList>
    </citation>
    <scope>NUCLEOTIDE SEQUENCE [LARGE SCALE GENOMIC DNA]</scope>
</reference>
<accession>A0A090KSP6</accession>
<dbReference type="GO" id="GO:0006556">
    <property type="term" value="P:S-adenosylmethionine biosynthetic process"/>
    <property type="evidence" value="ECO:0007669"/>
    <property type="project" value="InterPro"/>
</dbReference>
<dbReference type="SUPFAM" id="SSF55973">
    <property type="entry name" value="S-adenosylmethionine synthetase"/>
    <property type="match status" value="1"/>
</dbReference>